<protein>
    <submittedName>
        <fullName evidence="2">Uncharacterized protein</fullName>
    </submittedName>
</protein>
<comment type="caution">
    <text evidence="2">The sequence shown here is derived from an EMBL/GenBank/DDBJ whole genome shotgun (WGS) entry which is preliminary data.</text>
</comment>
<evidence type="ECO:0000256" key="1">
    <source>
        <dbReference type="SAM" id="MobiDB-lite"/>
    </source>
</evidence>
<feature type="compositionally biased region" description="Basic and acidic residues" evidence="1">
    <location>
        <begin position="1"/>
        <end position="10"/>
    </location>
</feature>
<sequence length="80" mass="9360">MSEHKRDVHGHTVQGGSSALDGIDYLDHRLDYKEVEVFFDQAKRHGSVQFEDDKGRNYTIVRNQNATYTIERRKESSGWF</sequence>
<name>A0A2H0YVJ7_9BACT</name>
<dbReference type="EMBL" id="PEXU01000038">
    <property type="protein sequence ID" value="PIS42515.1"/>
    <property type="molecule type" value="Genomic_DNA"/>
</dbReference>
<organism evidence="2 3">
    <name type="scientific">Candidatus Kerfeldbacteria bacterium CG08_land_8_20_14_0_20_40_16</name>
    <dbReference type="NCBI Taxonomy" id="2014244"/>
    <lineage>
        <taxon>Bacteria</taxon>
        <taxon>Candidatus Kerfeldiibacteriota</taxon>
    </lineage>
</organism>
<evidence type="ECO:0000313" key="2">
    <source>
        <dbReference type="EMBL" id="PIS42515.1"/>
    </source>
</evidence>
<dbReference type="AlphaFoldDB" id="A0A2H0YVJ7"/>
<accession>A0A2H0YVJ7</accession>
<evidence type="ECO:0000313" key="3">
    <source>
        <dbReference type="Proteomes" id="UP000231542"/>
    </source>
</evidence>
<proteinExistence type="predicted"/>
<dbReference type="Proteomes" id="UP000231542">
    <property type="component" value="Unassembled WGS sequence"/>
</dbReference>
<reference evidence="2 3" key="1">
    <citation type="submission" date="2017-09" db="EMBL/GenBank/DDBJ databases">
        <title>Depth-based differentiation of microbial function through sediment-hosted aquifers and enrichment of novel symbionts in the deep terrestrial subsurface.</title>
        <authorList>
            <person name="Probst A.J."/>
            <person name="Ladd B."/>
            <person name="Jarett J.K."/>
            <person name="Geller-Mcgrath D.E."/>
            <person name="Sieber C.M."/>
            <person name="Emerson J.B."/>
            <person name="Anantharaman K."/>
            <person name="Thomas B.C."/>
            <person name="Malmstrom R."/>
            <person name="Stieglmeier M."/>
            <person name="Klingl A."/>
            <person name="Woyke T."/>
            <person name="Ryan C.M."/>
            <person name="Banfield J.F."/>
        </authorList>
    </citation>
    <scope>NUCLEOTIDE SEQUENCE [LARGE SCALE GENOMIC DNA]</scope>
    <source>
        <strain evidence="2">CG08_land_8_20_14_0_20_40_16</strain>
    </source>
</reference>
<gene>
    <name evidence="2" type="ORF">COT24_03025</name>
</gene>
<feature type="region of interest" description="Disordered" evidence="1">
    <location>
        <begin position="1"/>
        <end position="21"/>
    </location>
</feature>